<dbReference type="Pfam" id="PF02493">
    <property type="entry name" value="MORN"/>
    <property type="match status" value="10"/>
</dbReference>
<dbReference type="SUPFAM" id="SSF82185">
    <property type="entry name" value="Histone H3 K4-specific methyltransferase SET7/9 N-terminal domain"/>
    <property type="match status" value="2"/>
</dbReference>
<accession>A0A0B3BUR7</accession>
<comment type="caution">
    <text evidence="3">The sequence shown here is derived from an EMBL/GenBank/DDBJ whole genome shotgun (WGS) entry which is preliminary data.</text>
</comment>
<dbReference type="EMBL" id="JTAK01000004">
    <property type="protein sequence ID" value="KHO64424.1"/>
    <property type="molecule type" value="Genomic_DNA"/>
</dbReference>
<dbReference type="GO" id="GO:0006508">
    <property type="term" value="P:proteolysis"/>
    <property type="evidence" value="ECO:0007669"/>
    <property type="project" value="InterPro"/>
</dbReference>
<dbReference type="Proteomes" id="UP000030980">
    <property type="component" value="Unassembled WGS sequence"/>
</dbReference>
<dbReference type="Gene3D" id="2.20.110.10">
    <property type="entry name" value="Histone H3 K4-specific methyltransferase SET7/9 N-terminal domain"/>
    <property type="match status" value="4"/>
</dbReference>
<gene>
    <name evidence="3" type="ORF">PT85_09430</name>
</gene>
<name>A0A0B3BUR7_9PSED</name>
<feature type="signal peptide" evidence="2">
    <location>
        <begin position="1"/>
        <end position="18"/>
    </location>
</feature>
<evidence type="ECO:0000313" key="3">
    <source>
        <dbReference type="EMBL" id="KHO64424.1"/>
    </source>
</evidence>
<dbReference type="PANTHER" id="PTHR43215:SF14">
    <property type="entry name" value="RADIAL SPOKE HEAD 1 HOMOLOG"/>
    <property type="match status" value="1"/>
</dbReference>
<organism evidence="3 4">
    <name type="scientific">Pseudomonas flexibilis</name>
    <dbReference type="NCBI Taxonomy" id="706570"/>
    <lineage>
        <taxon>Bacteria</taxon>
        <taxon>Pseudomonadati</taxon>
        <taxon>Pseudomonadota</taxon>
        <taxon>Gammaproteobacteria</taxon>
        <taxon>Pseudomonadales</taxon>
        <taxon>Pseudomonadaceae</taxon>
        <taxon>Pseudomonas</taxon>
    </lineage>
</organism>
<dbReference type="RefSeq" id="WP_039606518.1">
    <property type="nucleotide sequence ID" value="NZ_FMUP01000002.1"/>
</dbReference>
<evidence type="ECO:0000313" key="4">
    <source>
        <dbReference type="Proteomes" id="UP000030980"/>
    </source>
</evidence>
<feature type="chain" id="PRO_5002084418" evidence="2">
    <location>
        <begin position="19"/>
        <end position="546"/>
    </location>
</feature>
<dbReference type="InterPro" id="IPR003409">
    <property type="entry name" value="MORN"/>
</dbReference>
<dbReference type="SMART" id="SM00698">
    <property type="entry name" value="MORN"/>
    <property type="match status" value="10"/>
</dbReference>
<evidence type="ECO:0000256" key="1">
    <source>
        <dbReference type="ARBA" id="ARBA00022737"/>
    </source>
</evidence>
<reference evidence="3 4" key="1">
    <citation type="submission" date="2014-11" db="EMBL/GenBank/DDBJ databases">
        <title>Genome sequence of Pseudomonas tuomuerensis JCM 14085.</title>
        <authorList>
            <person name="Shin S.-K."/>
            <person name="Yi H."/>
        </authorList>
    </citation>
    <scope>NUCLEOTIDE SEQUENCE [LARGE SCALE GENOMIC DNA]</scope>
    <source>
        <strain evidence="3 4">JCM 14085</strain>
    </source>
</reference>
<dbReference type="PROSITE" id="PS51257">
    <property type="entry name" value="PROKAR_LIPOPROTEIN"/>
    <property type="match status" value="1"/>
</dbReference>
<dbReference type="InterPro" id="IPR029030">
    <property type="entry name" value="Caspase-like_dom_sf"/>
</dbReference>
<dbReference type="Pfam" id="PF01650">
    <property type="entry name" value="Peptidase_C13"/>
    <property type="match status" value="1"/>
</dbReference>
<dbReference type="PANTHER" id="PTHR43215">
    <property type="entry name" value="RADIAL SPOKE HEAD 1 HOMOLOG"/>
    <property type="match status" value="1"/>
</dbReference>
<dbReference type="AlphaFoldDB" id="A0A0B3BUR7"/>
<dbReference type="InterPro" id="IPR001096">
    <property type="entry name" value="Peptidase_C13"/>
</dbReference>
<dbReference type="GO" id="GO:0008233">
    <property type="term" value="F:peptidase activity"/>
    <property type="evidence" value="ECO:0007669"/>
    <property type="project" value="InterPro"/>
</dbReference>
<proteinExistence type="predicted"/>
<dbReference type="Gene3D" id="3.40.50.1460">
    <property type="match status" value="1"/>
</dbReference>
<evidence type="ECO:0000256" key="2">
    <source>
        <dbReference type="SAM" id="SignalP"/>
    </source>
</evidence>
<protein>
    <submittedName>
        <fullName evidence="3">Peptidase C13</fullName>
    </submittedName>
</protein>
<dbReference type="STRING" id="706570.PT85_09430"/>
<keyword evidence="2" id="KW-0732">Signal</keyword>
<dbReference type="OrthoDB" id="345222at2"/>
<dbReference type="GO" id="GO:0005829">
    <property type="term" value="C:cytosol"/>
    <property type="evidence" value="ECO:0007669"/>
    <property type="project" value="TreeGrafter"/>
</dbReference>
<keyword evidence="1" id="KW-0677">Repeat</keyword>
<sequence length="546" mass="60336">MRLSLPLLFVLLLTACDARTPTPAADALLPDGGRYHGELLDGRLHGEGRLEYANGAFYEGEFREGLYHGQGTWQGASGDTYSGSFVNGLFHGVGVFTYADGSRYHGEFVAGRLHGQGQLETPEGQYRGEFRDDHYHGLGQLEWSDGSRYQGLFKDGEIHGQGVRHDADGGRYSGQFEHGLLQGKGQYQGADGTLYIGEFRDDRFHGAGMLTLASGERWNGQFRDGQPHGRTEYKSPEGNQYQGDVVDGRFDGQGVLTLAGGQRLSGTWARGQRLFEEDGQPLPDPLERALLEQGRLLQEALDALPGSTPAMELYSLTLAGDGQQSVFLREAESVSQLLRERFGAHGQLVLVNHRDHLTDRVLATRENLRRALQRLAERSGPEDLVFIHLTSHGSPEHALQLELPRLELFDLTAGELNELLLPLADRYKVLVISACYAGGFIEPLLDERTLLMTAARADRASFGCTEENEYTYFGQALYAEALQETDDLEAAFTLAYEAVSAREQAEGHEPSEPQLGPASAVLDHWRAYVRQLRGEPEEEALEVDTL</sequence>
<keyword evidence="4" id="KW-1185">Reference proteome</keyword>
<dbReference type="SUPFAM" id="SSF52129">
    <property type="entry name" value="Caspase-like"/>
    <property type="match status" value="1"/>
</dbReference>